<evidence type="ECO:0000256" key="13">
    <source>
        <dbReference type="SAM" id="SignalP"/>
    </source>
</evidence>
<evidence type="ECO:0000256" key="8">
    <source>
        <dbReference type="ARBA" id="ARBA00023065"/>
    </source>
</evidence>
<evidence type="ECO:0000256" key="6">
    <source>
        <dbReference type="ARBA" id="ARBA00022781"/>
    </source>
</evidence>
<evidence type="ECO:0000256" key="5">
    <source>
        <dbReference type="ARBA" id="ARBA00022692"/>
    </source>
</evidence>
<keyword evidence="9 11" id="KW-0472">Membrane</keyword>
<comment type="subcellular location">
    <subcellularLocation>
        <location evidence="11 12">Cell membrane</location>
        <topology evidence="11 12">Multi-pass membrane protein</topology>
    </subcellularLocation>
    <subcellularLocation>
        <location evidence="1">Membrane</location>
        <topology evidence="1">Multi-pass membrane protein</topology>
    </subcellularLocation>
</comment>
<evidence type="ECO:0000313" key="15">
    <source>
        <dbReference type="Proteomes" id="UP000014073"/>
    </source>
</evidence>
<reference evidence="14 15" key="1">
    <citation type="submission" date="2008-12" db="EMBL/GenBank/DDBJ databases">
        <authorList>
            <person name="Fulton L."/>
            <person name="Clifton S."/>
            <person name="Fulton B."/>
            <person name="Xu J."/>
            <person name="Minx P."/>
            <person name="Pepin K.H."/>
            <person name="Johnson M."/>
            <person name="Bhonagiri V."/>
            <person name="Nash W.E."/>
            <person name="Mardis E.R."/>
            <person name="Wilson R.K."/>
        </authorList>
    </citation>
    <scope>NUCLEOTIDE SEQUENCE [LARGE SCALE GENOMIC DNA]</scope>
    <source>
        <strain evidence="14 15">DSM 18228</strain>
    </source>
</reference>
<keyword evidence="4 11" id="KW-0138">CF(0)</keyword>
<keyword evidence="13" id="KW-0732">Signal</keyword>
<evidence type="ECO:0000256" key="10">
    <source>
        <dbReference type="ARBA" id="ARBA00023310"/>
    </source>
</evidence>
<dbReference type="EMBL" id="ACBW01000052">
    <property type="protein sequence ID" value="EEF75299.1"/>
    <property type="molecule type" value="Genomic_DNA"/>
</dbReference>
<comment type="function">
    <text evidence="11 12">Key component of the proton channel; it plays a direct role in the translocation of protons across the membrane.</text>
</comment>
<organism evidence="14 15">
    <name type="scientific">Phocaeicola coprophilus DSM 18228 = JCM 13818</name>
    <dbReference type="NCBI Taxonomy" id="547042"/>
    <lineage>
        <taxon>Bacteria</taxon>
        <taxon>Pseudomonadati</taxon>
        <taxon>Bacteroidota</taxon>
        <taxon>Bacteroidia</taxon>
        <taxon>Bacteroidales</taxon>
        <taxon>Bacteroidaceae</taxon>
        <taxon>Phocaeicola</taxon>
    </lineage>
</organism>
<dbReference type="CDD" id="cd00310">
    <property type="entry name" value="ATP-synt_Fo_a_6"/>
    <property type="match status" value="1"/>
</dbReference>
<dbReference type="NCBIfam" id="TIGR01131">
    <property type="entry name" value="ATP_synt_6_or_A"/>
    <property type="match status" value="1"/>
</dbReference>
<dbReference type="GeneID" id="78404735"/>
<evidence type="ECO:0000256" key="1">
    <source>
        <dbReference type="ARBA" id="ARBA00004141"/>
    </source>
</evidence>
<evidence type="ECO:0000256" key="3">
    <source>
        <dbReference type="ARBA" id="ARBA00022448"/>
    </source>
</evidence>
<keyword evidence="8 11" id="KW-0406">Ion transport</keyword>
<dbReference type="HOGENOM" id="CLU_041018_0_0_10"/>
<protein>
    <recommendedName>
        <fullName evidence="11 12">ATP synthase subunit a</fullName>
    </recommendedName>
    <alternativeName>
        <fullName evidence="11">ATP synthase F0 sector subunit a</fullName>
    </alternativeName>
    <alternativeName>
        <fullName evidence="11">F-ATPase subunit 6</fullName>
    </alternativeName>
</protein>
<dbReference type="GO" id="GO:0046933">
    <property type="term" value="F:proton-transporting ATP synthase activity, rotational mechanism"/>
    <property type="evidence" value="ECO:0007669"/>
    <property type="project" value="UniProtKB-UniRule"/>
</dbReference>
<evidence type="ECO:0000313" key="14">
    <source>
        <dbReference type="EMBL" id="EEF75299.1"/>
    </source>
</evidence>
<dbReference type="Gene3D" id="1.20.120.220">
    <property type="entry name" value="ATP synthase, F0 complex, subunit A"/>
    <property type="match status" value="1"/>
</dbReference>
<dbReference type="Pfam" id="PF00119">
    <property type="entry name" value="ATP-synt_A"/>
    <property type="match status" value="1"/>
</dbReference>
<dbReference type="GO" id="GO:0016787">
    <property type="term" value="F:hydrolase activity"/>
    <property type="evidence" value="ECO:0007669"/>
    <property type="project" value="UniProtKB-KW"/>
</dbReference>
<dbReference type="RefSeq" id="WP_008140963.1">
    <property type="nucleotide sequence ID" value="NZ_EQ973632.1"/>
</dbReference>
<dbReference type="InterPro" id="IPR000568">
    <property type="entry name" value="ATP_synth_F0_asu"/>
</dbReference>
<dbReference type="GO" id="GO:0005886">
    <property type="term" value="C:plasma membrane"/>
    <property type="evidence" value="ECO:0007669"/>
    <property type="project" value="UniProtKB-SubCell"/>
</dbReference>
<dbReference type="PANTHER" id="PTHR11410">
    <property type="entry name" value="ATP SYNTHASE SUBUNIT A"/>
    <property type="match status" value="1"/>
</dbReference>
<dbReference type="HAMAP" id="MF_01393">
    <property type="entry name" value="ATP_synth_a_bact"/>
    <property type="match status" value="1"/>
</dbReference>
<dbReference type="eggNOG" id="COG0356">
    <property type="taxonomic scope" value="Bacteria"/>
</dbReference>
<keyword evidence="11" id="KW-1003">Cell membrane</keyword>
<keyword evidence="5 11" id="KW-0812">Transmembrane</keyword>
<sequence length="356" mass="39039">MKKLRYIVLMLSLLLATSASVQAQEASATEAGEVNVNELVFGHIGDAYEWHIATIGGKTLSIPLPVIVHSSTGWHVFSSSRLEEGEYEGLYIARGGAYDGKIVERNAAGEEVRPLDISITKNVLGLFINSAVLLIILMSCVRWYKKHPVEQGAPKGGVGMIEALVLMIYEDVIKGCIGEDYKRYAPYLLTAFFFVLVNNLMGLIPIFPGGANVTGNIAITLVLAFCTFVLTNLYGSKEYWKEIFWPDVPTWLKAPVPMMPLIEFFGIFTKPFALMIRLFANIMAGHAAILSLIAIIFITVKAGPVINGSMTFVAVVFGIFMDALEILVAFIQAYVFTMLSAVFIGLSRVKGHAKEN</sequence>
<evidence type="ECO:0000256" key="7">
    <source>
        <dbReference type="ARBA" id="ARBA00022989"/>
    </source>
</evidence>
<evidence type="ECO:0000256" key="2">
    <source>
        <dbReference type="ARBA" id="ARBA00006810"/>
    </source>
</evidence>
<evidence type="ECO:0000256" key="9">
    <source>
        <dbReference type="ARBA" id="ARBA00023136"/>
    </source>
</evidence>
<evidence type="ECO:0000256" key="4">
    <source>
        <dbReference type="ARBA" id="ARBA00022547"/>
    </source>
</evidence>
<evidence type="ECO:0000256" key="11">
    <source>
        <dbReference type="HAMAP-Rule" id="MF_01393"/>
    </source>
</evidence>
<proteinExistence type="inferred from homology"/>
<keyword evidence="7 11" id="KW-1133">Transmembrane helix</keyword>
<evidence type="ECO:0000256" key="12">
    <source>
        <dbReference type="RuleBase" id="RU000483"/>
    </source>
</evidence>
<dbReference type="STRING" id="547042.BACCOPRO_00782"/>
<dbReference type="AlphaFoldDB" id="S0F573"/>
<dbReference type="Proteomes" id="UP000014073">
    <property type="component" value="Unassembled WGS sequence"/>
</dbReference>
<keyword evidence="15" id="KW-1185">Reference proteome</keyword>
<dbReference type="SUPFAM" id="SSF81336">
    <property type="entry name" value="F1F0 ATP synthase subunit A"/>
    <property type="match status" value="1"/>
</dbReference>
<name>S0F573_9BACT</name>
<dbReference type="InterPro" id="IPR035908">
    <property type="entry name" value="F0_ATP_A_sf"/>
</dbReference>
<dbReference type="PRINTS" id="PR00123">
    <property type="entry name" value="ATPASEA"/>
</dbReference>
<feature type="chain" id="PRO_5004486353" description="ATP synthase subunit a" evidence="13">
    <location>
        <begin position="24"/>
        <end position="356"/>
    </location>
</feature>
<gene>
    <name evidence="11 14" type="primary">atpB</name>
    <name evidence="14" type="ORF">BACCOPRO_00782</name>
</gene>
<feature type="signal peptide" evidence="13">
    <location>
        <begin position="1"/>
        <end position="23"/>
    </location>
</feature>
<dbReference type="GO" id="GO:0045259">
    <property type="term" value="C:proton-transporting ATP synthase complex"/>
    <property type="evidence" value="ECO:0007669"/>
    <property type="project" value="UniProtKB-KW"/>
</dbReference>
<keyword evidence="6 11" id="KW-0375">Hydrogen ion transport</keyword>
<dbReference type="InterPro" id="IPR045083">
    <property type="entry name" value="ATP_synth_F0_asu_bact/mt"/>
</dbReference>
<comment type="caution">
    <text evidence="14">The sequence shown here is derived from an EMBL/GenBank/DDBJ whole genome shotgun (WGS) entry which is preliminary data.</text>
</comment>
<keyword evidence="3 11" id="KW-0813">Transport</keyword>
<dbReference type="PANTHER" id="PTHR11410:SF0">
    <property type="entry name" value="ATP SYNTHASE SUBUNIT A"/>
    <property type="match status" value="1"/>
</dbReference>
<comment type="similarity">
    <text evidence="2 11 12">Belongs to the ATPase A chain family.</text>
</comment>
<accession>S0F573</accession>
<keyword evidence="14" id="KW-0378">Hydrolase</keyword>
<keyword evidence="10 11" id="KW-0066">ATP synthesis</keyword>